<evidence type="ECO:0000313" key="2">
    <source>
        <dbReference type="Proteomes" id="UP000243197"/>
    </source>
</evidence>
<reference evidence="1 2" key="1">
    <citation type="submission" date="2014-03" db="EMBL/GenBank/DDBJ databases">
        <title>complete genome sequence of Flavobacteriaceae bacterium JBKA-6.</title>
        <authorList>
            <person name="Takano T."/>
            <person name="Nakamura Y."/>
            <person name="Takuma S."/>
            <person name="Yasuike M."/>
            <person name="Matsuyama T."/>
            <person name="Sakai T."/>
            <person name="Fujiwara A."/>
            <person name="Kimoto K."/>
            <person name="Fukuda Y."/>
            <person name="Kondo H."/>
            <person name="Hirono I."/>
            <person name="Nakayasu C."/>
        </authorList>
    </citation>
    <scope>NUCLEOTIDE SEQUENCE [LARGE SCALE GENOMIC DNA]</scope>
    <source>
        <strain evidence="1 2">JBKA-6</strain>
    </source>
</reference>
<dbReference type="InterPro" id="IPR003772">
    <property type="entry name" value="YceD"/>
</dbReference>
<dbReference type="KEGG" id="ise:JBKA6_1203"/>
<name>A0A1J1ECI0_9FLAO</name>
<dbReference type="EMBL" id="AP014564">
    <property type="protein sequence ID" value="BAV95216.1"/>
    <property type="molecule type" value="Genomic_DNA"/>
</dbReference>
<organism evidence="1 2">
    <name type="scientific">Ichthyobacterium seriolicida</name>
    <dbReference type="NCBI Taxonomy" id="242600"/>
    <lineage>
        <taxon>Bacteria</taxon>
        <taxon>Pseudomonadati</taxon>
        <taxon>Bacteroidota</taxon>
        <taxon>Flavobacteriia</taxon>
        <taxon>Flavobacteriales</taxon>
        <taxon>Ichthyobacteriaceae</taxon>
        <taxon>Ichthyobacterium</taxon>
    </lineage>
</organism>
<evidence type="ECO:0000313" key="1">
    <source>
        <dbReference type="EMBL" id="BAV95216.1"/>
    </source>
</evidence>
<sequence length="171" mass="20133">MKRLDHSCVIRLVNLNLNDSVYIFDLNESFLEFKGYVGDISKMNVRVEVCVKKHVNTVKMYINLKGELGVPCDISQEHFLLPVQNDMEFLIKFGDAFNDDYQDMIVVPHNVHALDISQYIYELIVLSLPMKRVHPKIKNYTEDFYSSQEDFESKKVEITDPRWDKLKRILN</sequence>
<protein>
    <submittedName>
        <fullName evidence="1">DNA-binding protein</fullName>
    </submittedName>
</protein>
<dbReference type="AlphaFoldDB" id="A0A1J1ECI0"/>
<proteinExistence type="predicted"/>
<keyword evidence="1" id="KW-0238">DNA-binding</keyword>
<dbReference type="RefSeq" id="WP_096686833.1">
    <property type="nucleotide sequence ID" value="NZ_AP014564.1"/>
</dbReference>
<accession>A0A1J1ECI0</accession>
<dbReference type="Pfam" id="PF02620">
    <property type="entry name" value="YceD"/>
    <property type="match status" value="1"/>
</dbReference>
<keyword evidence="2" id="KW-1185">Reference proteome</keyword>
<dbReference type="GO" id="GO:0003677">
    <property type="term" value="F:DNA binding"/>
    <property type="evidence" value="ECO:0007669"/>
    <property type="project" value="UniProtKB-KW"/>
</dbReference>
<dbReference type="Proteomes" id="UP000243197">
    <property type="component" value="Chromosome"/>
</dbReference>
<dbReference type="OrthoDB" id="1524821at2"/>
<gene>
    <name evidence="1" type="ORF">JBKA6_1203</name>
</gene>